<feature type="region of interest" description="Disordered" evidence="1">
    <location>
        <begin position="1"/>
        <end position="87"/>
    </location>
</feature>
<evidence type="ECO:0000256" key="1">
    <source>
        <dbReference type="SAM" id="MobiDB-lite"/>
    </source>
</evidence>
<feature type="compositionally biased region" description="Basic and acidic residues" evidence="1">
    <location>
        <begin position="123"/>
        <end position="144"/>
    </location>
</feature>
<dbReference type="AlphaFoldDB" id="A0A4S4MKZ9"/>
<organism evidence="2 3">
    <name type="scientific">Antrodiella citrinella</name>
    <dbReference type="NCBI Taxonomy" id="2447956"/>
    <lineage>
        <taxon>Eukaryota</taxon>
        <taxon>Fungi</taxon>
        <taxon>Dikarya</taxon>
        <taxon>Basidiomycota</taxon>
        <taxon>Agaricomycotina</taxon>
        <taxon>Agaricomycetes</taxon>
        <taxon>Polyporales</taxon>
        <taxon>Steccherinaceae</taxon>
        <taxon>Antrodiella</taxon>
    </lineage>
</organism>
<dbReference type="EMBL" id="SGPM01000339">
    <property type="protein sequence ID" value="THH26524.1"/>
    <property type="molecule type" value="Genomic_DNA"/>
</dbReference>
<name>A0A4S4MKZ9_9APHY</name>
<proteinExistence type="predicted"/>
<feature type="compositionally biased region" description="Pro residues" evidence="1">
    <location>
        <begin position="550"/>
        <end position="562"/>
    </location>
</feature>
<feature type="compositionally biased region" description="Pro residues" evidence="1">
    <location>
        <begin position="26"/>
        <end position="36"/>
    </location>
</feature>
<feature type="compositionally biased region" description="Basic residues" evidence="1">
    <location>
        <begin position="590"/>
        <end position="600"/>
    </location>
</feature>
<dbReference type="OrthoDB" id="3269842at2759"/>
<evidence type="ECO:0000313" key="2">
    <source>
        <dbReference type="EMBL" id="THH26524.1"/>
    </source>
</evidence>
<reference evidence="2 3" key="1">
    <citation type="submission" date="2019-02" db="EMBL/GenBank/DDBJ databases">
        <title>Genome sequencing of the rare red list fungi Antrodiella citrinella (Flaviporus citrinellus).</title>
        <authorList>
            <person name="Buettner E."/>
            <person name="Kellner H."/>
        </authorList>
    </citation>
    <scope>NUCLEOTIDE SEQUENCE [LARGE SCALE GENOMIC DNA]</scope>
    <source>
        <strain evidence="2 3">DSM 108506</strain>
    </source>
</reference>
<feature type="compositionally biased region" description="Basic and acidic residues" evidence="1">
    <location>
        <begin position="214"/>
        <end position="246"/>
    </location>
</feature>
<feature type="region of interest" description="Disordered" evidence="1">
    <location>
        <begin position="157"/>
        <end position="317"/>
    </location>
</feature>
<feature type="compositionally biased region" description="Polar residues" evidence="1">
    <location>
        <begin position="440"/>
        <end position="460"/>
    </location>
</feature>
<gene>
    <name evidence="2" type="ORF">EUX98_g7668</name>
</gene>
<feature type="compositionally biased region" description="Low complexity" evidence="1">
    <location>
        <begin position="265"/>
        <end position="285"/>
    </location>
</feature>
<feature type="compositionally biased region" description="Basic and acidic residues" evidence="1">
    <location>
        <begin position="358"/>
        <end position="381"/>
    </location>
</feature>
<keyword evidence="3" id="KW-1185">Reference proteome</keyword>
<dbReference type="PANTHER" id="PTHR48125">
    <property type="entry name" value="LP07818P1"/>
    <property type="match status" value="1"/>
</dbReference>
<feature type="region of interest" description="Disordered" evidence="1">
    <location>
        <begin position="420"/>
        <end position="723"/>
    </location>
</feature>
<accession>A0A4S4MKZ9</accession>
<dbReference type="Proteomes" id="UP000308730">
    <property type="component" value="Unassembled WGS sequence"/>
</dbReference>
<feature type="region of interest" description="Disordered" evidence="1">
    <location>
        <begin position="358"/>
        <end position="408"/>
    </location>
</feature>
<dbReference type="PANTHER" id="PTHR48125:SF10">
    <property type="entry name" value="OS12G0136300 PROTEIN"/>
    <property type="match status" value="1"/>
</dbReference>
<sequence length="769" mass="83182">MSVSPANLAPPGSSPIPKQRRMTSPSLPPPPSPLNLPEPVNTHRRPPSPLRNGTTIDPDTGEISEDGSSHTNDSEQWGDRPTSPSPSVAQFAANIAQRMNSLMSNMSQRSVNYLPTDEELEAEAEREREKSRREAERIMSREAETRRLEERVLAMLDADMNPSLPPPRPLSQAAPSTPPSPSNSQKASWWNAAKNKLTPTKEPLTPAQQVVQETKTREKEIEKEKKEKEKEMKKQVKRQEKQRSREWPASPDTKFDDPAFLQLGAPSAPRPRQMSSPSPSPMRQSTSYSMPPSLAASPLRIQPSEGGSASPSRQAPPMYAQFNAQGTLDMPGTLLTIAGRFEKLERWTVSHVRALEERMDDVERWLVEKESEKDHEKRPDESQQNSDPNSAAALQELREELGEVSGRIGELGREMAKLLVSPGNLSSGPSRSGPAVGRAPSTNSIAVRSISNSSPRTTPITKDAASPPVVTTPPPPSRTRLPYPTGDYATPPDSSILQQGPFSPTSSPPASLSSAALSRPSISGLPSQGADMHPSGSSMAGLPSSLPSEPSSPPSLPPPPSRPLYRTESVSPTPRKRYTVALGGPITAPKHARERSHSRNQSRDFGGPISLSPLTATFDEPESDSDSYSGANEETIGKASARIAGLNIPNKFRNDDDTYASDSSAPPPKRPRPQSMYTGPASAQNIHAPTPTNPLNSRLRSRSTDRFGLGFLDESPTTPGKFVDPLQIRKQTKEALASASPLPPKAMAGKPKVPVGQLVAFFDKDKSTG</sequence>
<feature type="compositionally biased region" description="Polar residues" evidence="1">
    <location>
        <begin position="675"/>
        <end position="687"/>
    </location>
</feature>
<comment type="caution">
    <text evidence="2">The sequence shown here is derived from an EMBL/GenBank/DDBJ whole genome shotgun (WGS) entry which is preliminary data.</text>
</comment>
<protein>
    <submittedName>
        <fullName evidence="2">Uncharacterized protein</fullName>
    </submittedName>
</protein>
<feature type="compositionally biased region" description="Low complexity" evidence="1">
    <location>
        <begin position="501"/>
        <end position="523"/>
    </location>
</feature>
<evidence type="ECO:0000313" key="3">
    <source>
        <dbReference type="Proteomes" id="UP000308730"/>
    </source>
</evidence>
<feature type="region of interest" description="Disordered" evidence="1">
    <location>
        <begin position="107"/>
        <end position="144"/>
    </location>
</feature>